<accession>R8VTI8</accession>
<dbReference type="HOGENOM" id="CLU_102055_1_1_9"/>
<keyword evidence="9 13" id="KW-0408">Iron</keyword>
<comment type="caution">
    <text evidence="15">The sequence shown here is derived from an EMBL/GenBank/DDBJ whole genome shotgun (WGS) entry which is preliminary data.</text>
</comment>
<comment type="cofactor">
    <cofactor evidence="13">
        <name>iron-sulfur cluster</name>
        <dbReference type="ChEBI" id="CHEBI:30408"/>
    </cofactor>
</comment>
<dbReference type="EMBL" id="AQOB01000008">
    <property type="protein sequence ID" value="EOQ36050.1"/>
    <property type="molecule type" value="Genomic_DNA"/>
</dbReference>
<dbReference type="InterPro" id="IPR051827">
    <property type="entry name" value="Cas4_exonuclease"/>
</dbReference>
<sequence length="176" mass="19609">MHARAHDASQRERRGNTLIVRGLSIASPILGLSGQCDVVEFRACEGGVPLQGENGRWQPYPIEYKRGEPKENDADALQLCAQAMCLEAALCCTISEGALFYGKTKRRMTVSLDDKLREKVRRMTAEMHELARRGHTPKVKPSKSCNACSLRELCLPALMRKKSVQDYLGEAMEGDE</sequence>
<keyword evidence="16" id="KW-1185">Reference proteome</keyword>
<comment type="cofactor">
    <cofactor evidence="1">
        <name>[4Fe-4S] cluster</name>
        <dbReference type="ChEBI" id="CHEBI:49883"/>
    </cofactor>
</comment>
<dbReference type="GO" id="GO:0051607">
    <property type="term" value="P:defense response to virus"/>
    <property type="evidence" value="ECO:0007669"/>
    <property type="project" value="UniProtKB-KW"/>
</dbReference>
<keyword evidence="6 13" id="KW-0479">Metal-binding</keyword>
<keyword evidence="11 13" id="KW-0051">Antiviral defense</keyword>
<dbReference type="AlphaFoldDB" id="R8VTI8"/>
<dbReference type="GO" id="GO:0004527">
    <property type="term" value="F:exonuclease activity"/>
    <property type="evidence" value="ECO:0007669"/>
    <property type="project" value="UniProtKB-KW"/>
</dbReference>
<evidence type="ECO:0000256" key="8">
    <source>
        <dbReference type="ARBA" id="ARBA00022839"/>
    </source>
</evidence>
<evidence type="ECO:0000256" key="9">
    <source>
        <dbReference type="ARBA" id="ARBA00023004"/>
    </source>
</evidence>
<evidence type="ECO:0000256" key="5">
    <source>
        <dbReference type="ARBA" id="ARBA00022722"/>
    </source>
</evidence>
<keyword evidence="5 13" id="KW-0540">Nuclease</keyword>
<dbReference type="Pfam" id="PF01930">
    <property type="entry name" value="Cas_Cas4"/>
    <property type="match status" value="1"/>
</dbReference>
<keyword evidence="8 13" id="KW-0269">Exonuclease</keyword>
<comment type="cofactor">
    <cofactor evidence="13">
        <name>Mg(2+)</name>
        <dbReference type="ChEBI" id="CHEBI:18420"/>
    </cofactor>
    <cofactor evidence="13">
        <name>Mn(2+)</name>
        <dbReference type="ChEBI" id="CHEBI:29035"/>
    </cofactor>
    <text evidence="13">Mg(2+) or Mn(2+) required for ssDNA cleavage activity.</text>
</comment>
<evidence type="ECO:0000313" key="15">
    <source>
        <dbReference type="EMBL" id="EOQ36050.1"/>
    </source>
</evidence>
<proteinExistence type="inferred from homology"/>
<evidence type="ECO:0000256" key="4">
    <source>
        <dbReference type="ARBA" id="ARBA00020049"/>
    </source>
</evidence>
<evidence type="ECO:0000256" key="11">
    <source>
        <dbReference type="ARBA" id="ARBA00023118"/>
    </source>
</evidence>
<evidence type="ECO:0000256" key="12">
    <source>
        <dbReference type="ARBA" id="ARBA00023211"/>
    </source>
</evidence>
<evidence type="ECO:0000256" key="2">
    <source>
        <dbReference type="ARBA" id="ARBA00009189"/>
    </source>
</evidence>
<organism evidence="15 16">
    <name type="scientific">Butyricicoccus pullicaecorum 1.2</name>
    <dbReference type="NCBI Taxonomy" id="1203606"/>
    <lineage>
        <taxon>Bacteria</taxon>
        <taxon>Bacillati</taxon>
        <taxon>Bacillota</taxon>
        <taxon>Clostridia</taxon>
        <taxon>Eubacteriales</taxon>
        <taxon>Butyricicoccaceae</taxon>
        <taxon>Butyricicoccus</taxon>
    </lineage>
</organism>
<dbReference type="NCBIfam" id="TIGR00372">
    <property type="entry name" value="cas4"/>
    <property type="match status" value="1"/>
</dbReference>
<dbReference type="GO" id="GO:0051536">
    <property type="term" value="F:iron-sulfur cluster binding"/>
    <property type="evidence" value="ECO:0007669"/>
    <property type="project" value="UniProtKB-KW"/>
</dbReference>
<dbReference type="InterPro" id="IPR011604">
    <property type="entry name" value="PDDEXK-like_dom_sf"/>
</dbReference>
<evidence type="ECO:0000256" key="10">
    <source>
        <dbReference type="ARBA" id="ARBA00023014"/>
    </source>
</evidence>
<evidence type="ECO:0000259" key="14">
    <source>
        <dbReference type="Pfam" id="PF01930"/>
    </source>
</evidence>
<keyword evidence="12 13" id="KW-0464">Manganese</keyword>
<evidence type="ECO:0000256" key="13">
    <source>
        <dbReference type="RuleBase" id="RU365022"/>
    </source>
</evidence>
<dbReference type="PANTHER" id="PTHR36531:SF6">
    <property type="entry name" value="DNA REPLICATION ATP-DEPENDENT HELICASE_NUCLEASE DNA2"/>
    <property type="match status" value="1"/>
</dbReference>
<evidence type="ECO:0000256" key="1">
    <source>
        <dbReference type="ARBA" id="ARBA00001966"/>
    </source>
</evidence>
<evidence type="ECO:0000256" key="7">
    <source>
        <dbReference type="ARBA" id="ARBA00022801"/>
    </source>
</evidence>
<reference evidence="15 16" key="1">
    <citation type="submission" date="2013-01" db="EMBL/GenBank/DDBJ databases">
        <title>The Genome Sequence of Butyricicoccus pullicaecorum 1.2.</title>
        <authorList>
            <consortium name="The Broad Institute Genome Sequencing Platform"/>
            <person name="Earl A."/>
            <person name="Ward D."/>
            <person name="Feldgarden M."/>
            <person name="Gevers D."/>
            <person name="Van Immerseel F."/>
            <person name="Eeckhaut V."/>
            <person name="Walker B."/>
            <person name="Young S.K."/>
            <person name="Zeng Q."/>
            <person name="Gargeya S."/>
            <person name="Fitzgerald M."/>
            <person name="Haas B."/>
            <person name="Abouelleil A."/>
            <person name="Alvarado L."/>
            <person name="Arachchi H.M."/>
            <person name="Berlin A.M."/>
            <person name="Chapman S.B."/>
            <person name="Dewar J."/>
            <person name="Goldberg J."/>
            <person name="Griggs A."/>
            <person name="Gujja S."/>
            <person name="Hansen M."/>
            <person name="Howarth C."/>
            <person name="Imamovic A."/>
            <person name="Larimer J."/>
            <person name="McCowan C."/>
            <person name="Murphy C."/>
            <person name="Neiman D."/>
            <person name="Pearson M."/>
            <person name="Priest M."/>
            <person name="Roberts A."/>
            <person name="Saif S."/>
            <person name="Shea T."/>
            <person name="Sisk P."/>
            <person name="Sykes S."/>
            <person name="Wortman J."/>
            <person name="Nusbaum C."/>
            <person name="Birren B."/>
        </authorList>
    </citation>
    <scope>NUCLEOTIDE SEQUENCE [LARGE SCALE GENOMIC DNA]</scope>
    <source>
        <strain evidence="15 16">1.2</strain>
    </source>
</reference>
<gene>
    <name evidence="15" type="ORF">HMPREF1526_02082</name>
</gene>
<protein>
    <recommendedName>
        <fullName evidence="4 13">CRISPR-associated exonuclease Cas4</fullName>
        <ecNumber evidence="3 13">3.1.12.1</ecNumber>
    </recommendedName>
</protein>
<comment type="similarity">
    <text evidence="2 13">Belongs to the CRISPR-associated exonuclease Cas4 family.</text>
</comment>
<comment type="function">
    <text evidence="13">CRISPR (clustered regularly interspaced short palindromic repeat) is an adaptive immune system that provides protection against mobile genetic elements (viruses, transposable elements and conjugative plasmids). CRISPR clusters contain sequences complementary to antecedent mobile elements and target invading nucleic acids. CRISPR clusters are transcribed and processed into CRISPR RNA (crRNA).</text>
</comment>
<feature type="domain" description="DUF83" evidence="14">
    <location>
        <begin position="59"/>
        <end position="155"/>
    </location>
</feature>
<dbReference type="GO" id="GO:0046872">
    <property type="term" value="F:metal ion binding"/>
    <property type="evidence" value="ECO:0007669"/>
    <property type="project" value="UniProtKB-KW"/>
</dbReference>
<dbReference type="PATRIC" id="fig|1203606.4.peg.2036"/>
<keyword evidence="7 13" id="KW-0378">Hydrolase</keyword>
<dbReference type="InterPro" id="IPR022765">
    <property type="entry name" value="Dna2/Cas4_DUF83"/>
</dbReference>
<name>R8VTI8_9FIRM</name>
<evidence type="ECO:0000256" key="6">
    <source>
        <dbReference type="ARBA" id="ARBA00022723"/>
    </source>
</evidence>
<evidence type="ECO:0000313" key="16">
    <source>
        <dbReference type="Proteomes" id="UP000013981"/>
    </source>
</evidence>
<dbReference type="InterPro" id="IPR013343">
    <property type="entry name" value="CRISPR-assoc_prot_Cas4"/>
</dbReference>
<dbReference type="PANTHER" id="PTHR36531">
    <property type="entry name" value="CRISPR-ASSOCIATED EXONUCLEASE CAS4"/>
    <property type="match status" value="1"/>
</dbReference>
<dbReference type="EC" id="3.1.12.1" evidence="3 13"/>
<dbReference type="Gene3D" id="3.90.320.10">
    <property type="match status" value="1"/>
</dbReference>
<evidence type="ECO:0000256" key="3">
    <source>
        <dbReference type="ARBA" id="ARBA00012768"/>
    </source>
</evidence>
<keyword evidence="10 13" id="KW-0411">Iron-sulfur</keyword>
<dbReference type="eggNOG" id="COG1468">
    <property type="taxonomic scope" value="Bacteria"/>
</dbReference>
<dbReference type="Proteomes" id="UP000013981">
    <property type="component" value="Unassembled WGS sequence"/>
</dbReference>